<feature type="signal peptide" evidence="1">
    <location>
        <begin position="1"/>
        <end position="22"/>
    </location>
</feature>
<evidence type="ECO:0000313" key="3">
    <source>
        <dbReference type="Proteomes" id="UP000682843"/>
    </source>
</evidence>
<gene>
    <name evidence="2" type="ORF">RPMA_04815</name>
</gene>
<evidence type="ECO:0000313" key="2">
    <source>
        <dbReference type="EMBL" id="QUS42257.1"/>
    </source>
</evidence>
<protein>
    <recommendedName>
        <fullName evidence="4">Outer membrane beta-barrel porin/alpha-amylase</fullName>
    </recommendedName>
</protein>
<sequence length="284" mass="30821">MVTAIRGVIVATAMLVPSCAFAGYIDTEHIFAFMIGSDIGQVGEREFQSETTGRSGKSGGRYRVGEQEFELELVPARDIRIELGSSISAYDLAGIPGVADRRGFAWQGASVDIRYRLLDREAAPVGMTLAFGGDVSRLDEGRAQRVNGLGAGLRLAFDREVAPGFIGAVNFLYQPEWTRFADTGRMERESVLGVSLGMMVQVRAGVLLGGEARYLRRYEGVGLNELAGQTLFVGPTAYVQLSPRTRLTASWSTQAWGRPDGGGSALDLVNFERHQARLVYGVNF</sequence>
<keyword evidence="3" id="KW-1185">Reference proteome</keyword>
<evidence type="ECO:0000256" key="1">
    <source>
        <dbReference type="SAM" id="SignalP"/>
    </source>
</evidence>
<name>A0ABX8AFD7_9BRAD</name>
<organism evidence="2 3">
    <name type="scientific">Tardiphaga alba</name>
    <dbReference type="NCBI Taxonomy" id="340268"/>
    <lineage>
        <taxon>Bacteria</taxon>
        <taxon>Pseudomonadati</taxon>
        <taxon>Pseudomonadota</taxon>
        <taxon>Alphaproteobacteria</taxon>
        <taxon>Hyphomicrobiales</taxon>
        <taxon>Nitrobacteraceae</taxon>
        <taxon>Tardiphaga</taxon>
    </lineage>
</organism>
<feature type="chain" id="PRO_5045108663" description="Outer membrane beta-barrel porin/alpha-amylase" evidence="1">
    <location>
        <begin position="23"/>
        <end position="284"/>
    </location>
</feature>
<evidence type="ECO:0008006" key="4">
    <source>
        <dbReference type="Google" id="ProtNLM"/>
    </source>
</evidence>
<dbReference type="Proteomes" id="UP000682843">
    <property type="component" value="Chromosome"/>
</dbReference>
<dbReference type="EMBL" id="CP036498">
    <property type="protein sequence ID" value="QUS42257.1"/>
    <property type="molecule type" value="Genomic_DNA"/>
</dbReference>
<reference evidence="2 3" key="1">
    <citation type="submission" date="2019-02" db="EMBL/GenBank/DDBJ databases">
        <title>Emended description of the genus Rhodopseudomonas and description of Rhodopseudomonas albus sp. nov., a non-phototrophic, heavy-metal-tolerant bacterium isolated from garden soil.</title>
        <authorList>
            <person name="Bao Z."/>
            <person name="Cao W.W."/>
            <person name="Sato Y."/>
            <person name="Nishizawa T."/>
            <person name="Zhao J."/>
            <person name="Guo Y."/>
            <person name="Ohta H."/>
        </authorList>
    </citation>
    <scope>NUCLEOTIDE SEQUENCE [LARGE SCALE GENOMIC DNA]</scope>
    <source>
        <strain evidence="2 3">SK50-23</strain>
    </source>
</reference>
<keyword evidence="1" id="KW-0732">Signal</keyword>
<proteinExistence type="predicted"/>
<accession>A0ABX8AFD7</accession>